<dbReference type="OrthoDB" id="6266673at2759"/>
<organism evidence="4 5">
    <name type="scientific">Candidula unifasciata</name>
    <dbReference type="NCBI Taxonomy" id="100452"/>
    <lineage>
        <taxon>Eukaryota</taxon>
        <taxon>Metazoa</taxon>
        <taxon>Spiralia</taxon>
        <taxon>Lophotrochozoa</taxon>
        <taxon>Mollusca</taxon>
        <taxon>Gastropoda</taxon>
        <taxon>Heterobranchia</taxon>
        <taxon>Euthyneura</taxon>
        <taxon>Panpulmonata</taxon>
        <taxon>Eupulmonata</taxon>
        <taxon>Stylommatophora</taxon>
        <taxon>Helicina</taxon>
        <taxon>Helicoidea</taxon>
        <taxon>Geomitridae</taxon>
        <taxon>Candidula</taxon>
    </lineage>
</organism>
<feature type="domain" description="FERM adjacent" evidence="3">
    <location>
        <begin position="44"/>
        <end position="90"/>
    </location>
</feature>
<keyword evidence="2" id="KW-0472">Membrane</keyword>
<gene>
    <name evidence="4" type="ORF">CUNI_LOCUS18490</name>
</gene>
<dbReference type="SUPFAM" id="SSF50729">
    <property type="entry name" value="PH domain-like"/>
    <property type="match status" value="1"/>
</dbReference>
<feature type="region of interest" description="Disordered" evidence="1">
    <location>
        <begin position="73"/>
        <end position="108"/>
    </location>
</feature>
<dbReference type="EMBL" id="CAJHNH020005768">
    <property type="protein sequence ID" value="CAG5132932.1"/>
    <property type="molecule type" value="Genomic_DNA"/>
</dbReference>
<dbReference type="Proteomes" id="UP000678393">
    <property type="component" value="Unassembled WGS sequence"/>
</dbReference>
<feature type="compositionally biased region" description="Polar residues" evidence="1">
    <location>
        <begin position="98"/>
        <end position="108"/>
    </location>
</feature>
<feature type="non-terminal residue" evidence="4">
    <location>
        <position position="1"/>
    </location>
</feature>
<keyword evidence="2" id="KW-1133">Transmembrane helix</keyword>
<feature type="region of interest" description="Disordered" evidence="1">
    <location>
        <begin position="121"/>
        <end position="160"/>
    </location>
</feature>
<proteinExistence type="predicted"/>
<comment type="caution">
    <text evidence="4">The sequence shown here is derived from an EMBL/GenBank/DDBJ whole genome shotgun (WGS) entry which is preliminary data.</text>
</comment>
<keyword evidence="2" id="KW-0812">Transmembrane</keyword>
<evidence type="ECO:0000256" key="1">
    <source>
        <dbReference type="SAM" id="MobiDB-lite"/>
    </source>
</evidence>
<dbReference type="SMART" id="SM01195">
    <property type="entry name" value="FA"/>
    <property type="match status" value="1"/>
</dbReference>
<name>A0A8S3ZY11_9EUPU</name>
<evidence type="ECO:0000313" key="4">
    <source>
        <dbReference type="EMBL" id="CAG5132932.1"/>
    </source>
</evidence>
<reference evidence="4" key="1">
    <citation type="submission" date="2021-04" db="EMBL/GenBank/DDBJ databases">
        <authorList>
            <consortium name="Molecular Ecology Group"/>
        </authorList>
    </citation>
    <scope>NUCLEOTIDE SEQUENCE</scope>
</reference>
<sequence length="341" mass="38049">KHQAVGFKCLTAPAAKYLWRCAVEQQLFFTLSSSAAAPKIRSGGTLFSRGSKFRFSGRCQNEAYEASGNIRRTEPPFARTSSLPNFAKRNHGHDSKNNTRQHSLASQSFREDRRKINVYKAASKRKEEGDADSPIKTGSEEAVITSSTEEVIQQGPRVQAPPERIEVVEEVVLKSSADKVVTAATLSWEHKENGQVVRDRSGILETSIDETLPYEPNRTMEESDEEENKPGLDEQIKMLEEEIIKPSVQKEFNLSPQSVQAAAAAPPSPKKKSGKAGSGLKSVLLSLAVVLLLSVLFFYLVFFSPIQHPFISAIREHLEFLEPVRDYVEEKANHIVSYFQK</sequence>
<evidence type="ECO:0000313" key="5">
    <source>
        <dbReference type="Proteomes" id="UP000678393"/>
    </source>
</evidence>
<dbReference type="PANTHER" id="PTHR23280">
    <property type="entry name" value="4.1 G PROTEIN"/>
    <property type="match status" value="1"/>
</dbReference>
<dbReference type="Pfam" id="PF08736">
    <property type="entry name" value="FA"/>
    <property type="match status" value="1"/>
</dbReference>
<accession>A0A8S3ZY11</accession>
<dbReference type="PANTHER" id="PTHR23280:SF32">
    <property type="entry name" value="FI22325P1"/>
    <property type="match status" value="1"/>
</dbReference>
<keyword evidence="5" id="KW-1185">Reference proteome</keyword>
<dbReference type="GO" id="GO:0031032">
    <property type="term" value="P:actomyosin structure organization"/>
    <property type="evidence" value="ECO:0007669"/>
    <property type="project" value="TreeGrafter"/>
</dbReference>
<feature type="transmembrane region" description="Helical" evidence="2">
    <location>
        <begin position="280"/>
        <end position="302"/>
    </location>
</feature>
<protein>
    <recommendedName>
        <fullName evidence="3">FERM adjacent domain-containing protein</fullName>
    </recommendedName>
</protein>
<evidence type="ECO:0000259" key="3">
    <source>
        <dbReference type="SMART" id="SM01195"/>
    </source>
</evidence>
<dbReference type="AlphaFoldDB" id="A0A8S3ZY11"/>
<evidence type="ECO:0000256" key="2">
    <source>
        <dbReference type="SAM" id="Phobius"/>
    </source>
</evidence>
<dbReference type="GO" id="GO:0005856">
    <property type="term" value="C:cytoskeleton"/>
    <property type="evidence" value="ECO:0007669"/>
    <property type="project" value="TreeGrafter"/>
</dbReference>
<dbReference type="InterPro" id="IPR014847">
    <property type="entry name" value="FA"/>
</dbReference>